<keyword evidence="1" id="KW-0812">Transmembrane</keyword>
<keyword evidence="1" id="KW-1133">Transmembrane helix</keyword>
<sequence length="538" mass="60739">MNQPTQASLANAGFDESQPCSKLWRCWEAWLILLVFVIFAGDPTPGINEAHYLAKAKQFWQPDWCANDLFVTSGKAHTTFYWTFGWWTRFVSLDAAAWIGRLIGWSMLAIGWQRLCWAIAPKRYVSPLAACIWIVGIQYGNLAGEWVVGGIEAKVPAYAFVLFALERMVCRRWSWVWPLLGAASAFHVLVGGWSVLAAGLVWIASGKRRGSLVRQLLPLAIGGGLALFGLLPALWLSAGTAPEDAVAAARTYVYERIPHHLLPADFPAHWYIRHGVLILLTAAIVAIQPIGKRLQDLTLFTIGAVLLAGIGLVIGMLPESHPDLAAKLLRYYWFRLTDAAVPLLLAIATVRLFVVDCRWGKKCGWAIAIPLSVASVACIAWLGIERQQVNLPASCDRAAQGHAQETSMAERQEVFQEWKRVCQWIQENTDPDAVFLTPRHQQTFKWYAERAEVVNFKDVPQDVPNLKIWQTRFDDVFPPELGRFRVTIQYSELLRYREQYGAKYMVVDRRAVPYRLPLQSLYPTPLTKNKYYAVYQLP</sequence>
<evidence type="ECO:0000259" key="2">
    <source>
        <dbReference type="Pfam" id="PF20604"/>
    </source>
</evidence>
<evidence type="ECO:0000256" key="1">
    <source>
        <dbReference type="SAM" id="Phobius"/>
    </source>
</evidence>
<keyword evidence="4" id="KW-1185">Reference proteome</keyword>
<gene>
    <name evidence="3" type="ORF">FF011L_07180</name>
</gene>
<proteinExistence type="predicted"/>
<reference evidence="3 4" key="1">
    <citation type="submission" date="2019-02" db="EMBL/GenBank/DDBJ databases">
        <title>Deep-cultivation of Planctomycetes and their phenomic and genomic characterization uncovers novel biology.</title>
        <authorList>
            <person name="Wiegand S."/>
            <person name="Jogler M."/>
            <person name="Boedeker C."/>
            <person name="Pinto D."/>
            <person name="Vollmers J."/>
            <person name="Rivas-Marin E."/>
            <person name="Kohn T."/>
            <person name="Peeters S.H."/>
            <person name="Heuer A."/>
            <person name="Rast P."/>
            <person name="Oberbeckmann S."/>
            <person name="Bunk B."/>
            <person name="Jeske O."/>
            <person name="Meyerdierks A."/>
            <person name="Storesund J.E."/>
            <person name="Kallscheuer N."/>
            <person name="Luecker S."/>
            <person name="Lage O.M."/>
            <person name="Pohl T."/>
            <person name="Merkel B.J."/>
            <person name="Hornburger P."/>
            <person name="Mueller R.-W."/>
            <person name="Bruemmer F."/>
            <person name="Labrenz M."/>
            <person name="Spormann A.M."/>
            <person name="Op den Camp H."/>
            <person name="Overmann J."/>
            <person name="Amann R."/>
            <person name="Jetten M.S.M."/>
            <person name="Mascher T."/>
            <person name="Medema M.H."/>
            <person name="Devos D.P."/>
            <person name="Kaster A.-K."/>
            <person name="Ovreas L."/>
            <person name="Rohde M."/>
            <person name="Galperin M.Y."/>
            <person name="Jogler C."/>
        </authorList>
    </citation>
    <scope>NUCLEOTIDE SEQUENCE [LARGE SCALE GENOMIC DNA]</scope>
    <source>
        <strain evidence="3 4">FF011L</strain>
    </source>
</reference>
<feature type="transmembrane region" description="Helical" evidence="1">
    <location>
        <begin position="175"/>
        <end position="204"/>
    </location>
</feature>
<protein>
    <recommendedName>
        <fullName evidence="2">DUF6798 domain-containing protein</fullName>
    </recommendedName>
</protein>
<evidence type="ECO:0000313" key="4">
    <source>
        <dbReference type="Proteomes" id="UP000320672"/>
    </source>
</evidence>
<accession>A0A517MAS2</accession>
<organism evidence="3 4">
    <name type="scientific">Roseimaritima multifibrata</name>
    <dbReference type="NCBI Taxonomy" id="1930274"/>
    <lineage>
        <taxon>Bacteria</taxon>
        <taxon>Pseudomonadati</taxon>
        <taxon>Planctomycetota</taxon>
        <taxon>Planctomycetia</taxon>
        <taxon>Pirellulales</taxon>
        <taxon>Pirellulaceae</taxon>
        <taxon>Roseimaritima</taxon>
    </lineage>
</organism>
<feature type="domain" description="DUF6798" evidence="2">
    <location>
        <begin position="416"/>
        <end position="476"/>
    </location>
</feature>
<evidence type="ECO:0000313" key="3">
    <source>
        <dbReference type="EMBL" id="QDS91982.1"/>
    </source>
</evidence>
<feature type="transmembrane region" description="Helical" evidence="1">
    <location>
        <begin position="297"/>
        <end position="317"/>
    </location>
</feature>
<feature type="transmembrane region" description="Helical" evidence="1">
    <location>
        <begin position="365"/>
        <end position="384"/>
    </location>
</feature>
<dbReference type="InterPro" id="IPR046477">
    <property type="entry name" value="DUF6798"/>
</dbReference>
<dbReference type="Proteomes" id="UP000320672">
    <property type="component" value="Chromosome"/>
</dbReference>
<dbReference type="AlphaFoldDB" id="A0A517MAS2"/>
<feature type="transmembrane region" description="Helical" evidence="1">
    <location>
        <begin position="124"/>
        <end position="142"/>
    </location>
</feature>
<dbReference type="Pfam" id="PF20604">
    <property type="entry name" value="DUF6798"/>
    <property type="match status" value="1"/>
</dbReference>
<feature type="transmembrane region" description="Helical" evidence="1">
    <location>
        <begin position="23"/>
        <end position="41"/>
    </location>
</feature>
<name>A0A517MAS2_9BACT</name>
<feature type="transmembrane region" description="Helical" evidence="1">
    <location>
        <begin position="270"/>
        <end position="290"/>
    </location>
</feature>
<dbReference type="RefSeq" id="WP_246109704.1">
    <property type="nucleotide sequence ID" value="NZ_CP036262.1"/>
</dbReference>
<dbReference type="EMBL" id="CP036262">
    <property type="protein sequence ID" value="QDS91982.1"/>
    <property type="molecule type" value="Genomic_DNA"/>
</dbReference>
<feature type="transmembrane region" description="Helical" evidence="1">
    <location>
        <begin position="95"/>
        <end position="112"/>
    </location>
</feature>
<feature type="transmembrane region" description="Helical" evidence="1">
    <location>
        <begin position="216"/>
        <end position="236"/>
    </location>
</feature>
<keyword evidence="1" id="KW-0472">Membrane</keyword>
<feature type="transmembrane region" description="Helical" evidence="1">
    <location>
        <begin position="332"/>
        <end position="353"/>
    </location>
</feature>
<dbReference type="KEGG" id="rml:FF011L_07180"/>